<organism evidence="9 10">
    <name type="scientific">Cercophora newfieldiana</name>
    <dbReference type="NCBI Taxonomy" id="92897"/>
    <lineage>
        <taxon>Eukaryota</taxon>
        <taxon>Fungi</taxon>
        <taxon>Dikarya</taxon>
        <taxon>Ascomycota</taxon>
        <taxon>Pezizomycotina</taxon>
        <taxon>Sordariomycetes</taxon>
        <taxon>Sordariomycetidae</taxon>
        <taxon>Sordariales</taxon>
        <taxon>Lasiosphaeriaceae</taxon>
        <taxon>Cercophora</taxon>
    </lineage>
</organism>
<feature type="region of interest" description="Disordered" evidence="6">
    <location>
        <begin position="308"/>
        <end position="369"/>
    </location>
</feature>
<feature type="compositionally biased region" description="Basic and acidic residues" evidence="6">
    <location>
        <begin position="355"/>
        <end position="369"/>
    </location>
</feature>
<feature type="transmembrane region" description="Helical" evidence="7">
    <location>
        <begin position="186"/>
        <end position="207"/>
    </location>
</feature>
<keyword evidence="10" id="KW-1185">Reference proteome</keyword>
<comment type="similarity">
    <text evidence="5">Belongs to the SAT4 family.</text>
</comment>
<evidence type="ECO:0000259" key="8">
    <source>
        <dbReference type="Pfam" id="PF20684"/>
    </source>
</evidence>
<keyword evidence="3 7" id="KW-1133">Transmembrane helix</keyword>
<evidence type="ECO:0000256" key="7">
    <source>
        <dbReference type="SAM" id="Phobius"/>
    </source>
</evidence>
<proteinExistence type="inferred from homology"/>
<dbReference type="InterPro" id="IPR052337">
    <property type="entry name" value="SAT4-like"/>
</dbReference>
<comment type="subcellular location">
    <subcellularLocation>
        <location evidence="1">Membrane</location>
        <topology evidence="1">Multi-pass membrane protein</topology>
    </subcellularLocation>
</comment>
<protein>
    <recommendedName>
        <fullName evidence="8">Rhodopsin domain-containing protein</fullName>
    </recommendedName>
</protein>
<feature type="domain" description="Rhodopsin" evidence="8">
    <location>
        <begin position="44"/>
        <end position="283"/>
    </location>
</feature>
<sequence>MRVPPKEVKDTWPARNPIDPETRGPALLIVELTVLPLALIVLLLRLYVRTMLLKNSGWDDWLMIAAAVFGAGVTVCVILASYLYGWDVHVWDLSLEALVSGRQVSLAAQTLFVFATSLAKVSILLSYLRFALPNSRFRRATHFATAIILVANSVFLVVLFTQCTPLSAYWDVVRGGVDCMPEGPPLMAQAIFTVMADFAVWVLPLPTLMKARLPPLQRIGLVVLFSCGLFVVFGAIMRTYWIWVVVEQTYDVTWEGFHLWIWTAVEVHLGLICGCIPTLKALVGSYQAHKRKGSKPVFLGDSAKSLGGKEEDVVKGGKWAKLPSPGTGSRSKNGAKTEDLEMAPTSPGPGSDCSADTRDTRDTRVDTYL</sequence>
<feature type="transmembrane region" description="Helical" evidence="7">
    <location>
        <begin position="104"/>
        <end position="128"/>
    </location>
</feature>
<dbReference type="Proteomes" id="UP001174936">
    <property type="component" value="Unassembled WGS sequence"/>
</dbReference>
<comment type="caution">
    <text evidence="9">The sequence shown here is derived from an EMBL/GenBank/DDBJ whole genome shotgun (WGS) entry which is preliminary data.</text>
</comment>
<keyword evidence="4 7" id="KW-0472">Membrane</keyword>
<evidence type="ECO:0000256" key="5">
    <source>
        <dbReference type="ARBA" id="ARBA00038359"/>
    </source>
</evidence>
<reference evidence="9" key="1">
    <citation type="submission" date="2023-06" db="EMBL/GenBank/DDBJ databases">
        <title>Genome-scale phylogeny and comparative genomics of the fungal order Sordariales.</title>
        <authorList>
            <consortium name="Lawrence Berkeley National Laboratory"/>
            <person name="Hensen N."/>
            <person name="Bonometti L."/>
            <person name="Westerberg I."/>
            <person name="Brannstrom I.O."/>
            <person name="Guillou S."/>
            <person name="Cros-Aarteil S."/>
            <person name="Calhoun S."/>
            <person name="Haridas S."/>
            <person name="Kuo A."/>
            <person name="Mondo S."/>
            <person name="Pangilinan J."/>
            <person name="Riley R."/>
            <person name="Labutti K."/>
            <person name="Andreopoulos B."/>
            <person name="Lipzen A."/>
            <person name="Chen C."/>
            <person name="Yanf M."/>
            <person name="Daum C."/>
            <person name="Ng V."/>
            <person name="Clum A."/>
            <person name="Steindorff A."/>
            <person name="Ohm R."/>
            <person name="Martin F."/>
            <person name="Silar P."/>
            <person name="Natvig D."/>
            <person name="Lalanne C."/>
            <person name="Gautier V."/>
            <person name="Ament-Velasquez S.L."/>
            <person name="Kruys A."/>
            <person name="Hutchinson M.I."/>
            <person name="Powell A.J."/>
            <person name="Barry K."/>
            <person name="Miller A.N."/>
            <person name="Grigoriev I.V."/>
            <person name="Debuchy R."/>
            <person name="Gladieux P."/>
            <person name="Thoren M.H."/>
            <person name="Johannesson H."/>
        </authorList>
    </citation>
    <scope>NUCLEOTIDE SEQUENCE</scope>
    <source>
        <strain evidence="9">SMH2532-1</strain>
    </source>
</reference>
<evidence type="ECO:0000256" key="4">
    <source>
        <dbReference type="ARBA" id="ARBA00023136"/>
    </source>
</evidence>
<evidence type="ECO:0000256" key="1">
    <source>
        <dbReference type="ARBA" id="ARBA00004141"/>
    </source>
</evidence>
<dbReference type="AlphaFoldDB" id="A0AA40CKD1"/>
<dbReference type="InterPro" id="IPR049326">
    <property type="entry name" value="Rhodopsin_dom_fungi"/>
</dbReference>
<evidence type="ECO:0000313" key="9">
    <source>
        <dbReference type="EMBL" id="KAK0642156.1"/>
    </source>
</evidence>
<keyword evidence="2 7" id="KW-0812">Transmembrane</keyword>
<dbReference type="PANTHER" id="PTHR33048">
    <property type="entry name" value="PTH11-LIKE INTEGRAL MEMBRANE PROTEIN (AFU_ORTHOLOGUE AFUA_5G11245)"/>
    <property type="match status" value="1"/>
</dbReference>
<feature type="transmembrane region" description="Helical" evidence="7">
    <location>
        <begin position="261"/>
        <end position="283"/>
    </location>
</feature>
<feature type="transmembrane region" description="Helical" evidence="7">
    <location>
        <begin position="60"/>
        <end position="84"/>
    </location>
</feature>
<dbReference type="Pfam" id="PF20684">
    <property type="entry name" value="Fung_rhodopsin"/>
    <property type="match status" value="1"/>
</dbReference>
<gene>
    <name evidence="9" type="ORF">B0T16DRAFT_462161</name>
</gene>
<dbReference type="GO" id="GO:0016020">
    <property type="term" value="C:membrane"/>
    <property type="evidence" value="ECO:0007669"/>
    <property type="project" value="UniProtKB-SubCell"/>
</dbReference>
<feature type="transmembrane region" description="Helical" evidence="7">
    <location>
        <begin position="140"/>
        <end position="160"/>
    </location>
</feature>
<evidence type="ECO:0000256" key="6">
    <source>
        <dbReference type="SAM" id="MobiDB-lite"/>
    </source>
</evidence>
<evidence type="ECO:0000313" key="10">
    <source>
        <dbReference type="Proteomes" id="UP001174936"/>
    </source>
</evidence>
<feature type="transmembrane region" description="Helical" evidence="7">
    <location>
        <begin position="26"/>
        <end position="48"/>
    </location>
</feature>
<dbReference type="EMBL" id="JAULSV010000006">
    <property type="protein sequence ID" value="KAK0642156.1"/>
    <property type="molecule type" value="Genomic_DNA"/>
</dbReference>
<evidence type="ECO:0000256" key="3">
    <source>
        <dbReference type="ARBA" id="ARBA00022989"/>
    </source>
</evidence>
<dbReference type="PANTHER" id="PTHR33048:SF129">
    <property type="entry name" value="INTEGRAL MEMBRANE PROTEIN-RELATED"/>
    <property type="match status" value="1"/>
</dbReference>
<accession>A0AA40CKD1</accession>
<feature type="transmembrane region" description="Helical" evidence="7">
    <location>
        <begin position="219"/>
        <end position="241"/>
    </location>
</feature>
<name>A0AA40CKD1_9PEZI</name>
<evidence type="ECO:0000256" key="2">
    <source>
        <dbReference type="ARBA" id="ARBA00022692"/>
    </source>
</evidence>